<evidence type="ECO:0000259" key="1">
    <source>
        <dbReference type="Pfam" id="PF07607"/>
    </source>
</evidence>
<dbReference type="RefSeq" id="WP_146431774.1">
    <property type="nucleotide sequence ID" value="NZ_SJPF01000003.1"/>
</dbReference>
<gene>
    <name evidence="2" type="ORF">Enr8_24160</name>
</gene>
<dbReference type="InterPro" id="IPR011464">
    <property type="entry name" value="DUF1570"/>
</dbReference>
<keyword evidence="3" id="KW-1185">Reference proteome</keyword>
<evidence type="ECO:0000313" key="3">
    <source>
        <dbReference type="Proteomes" id="UP000318878"/>
    </source>
</evidence>
<dbReference type="Pfam" id="PF07607">
    <property type="entry name" value="DUF1570"/>
    <property type="match status" value="1"/>
</dbReference>
<dbReference type="Proteomes" id="UP000318878">
    <property type="component" value="Unassembled WGS sequence"/>
</dbReference>
<evidence type="ECO:0000313" key="2">
    <source>
        <dbReference type="EMBL" id="TWT32611.1"/>
    </source>
</evidence>
<protein>
    <recommendedName>
        <fullName evidence="1">DUF1570 domain-containing protein</fullName>
    </recommendedName>
</protein>
<dbReference type="AlphaFoldDB" id="A0A5C5V2K3"/>
<name>A0A5C5V2K3_9BACT</name>
<feature type="domain" description="DUF1570" evidence="1">
    <location>
        <begin position="205"/>
        <end position="329"/>
    </location>
</feature>
<organism evidence="2 3">
    <name type="scientific">Blastopirellula retiformator</name>
    <dbReference type="NCBI Taxonomy" id="2527970"/>
    <lineage>
        <taxon>Bacteria</taxon>
        <taxon>Pseudomonadati</taxon>
        <taxon>Planctomycetota</taxon>
        <taxon>Planctomycetia</taxon>
        <taxon>Pirellulales</taxon>
        <taxon>Pirellulaceae</taxon>
        <taxon>Blastopirellula</taxon>
    </lineage>
</organism>
<comment type="caution">
    <text evidence="2">The sequence shown here is derived from an EMBL/GenBank/DDBJ whole genome shotgun (WGS) entry which is preliminary data.</text>
</comment>
<dbReference type="EMBL" id="SJPF01000003">
    <property type="protein sequence ID" value="TWT32611.1"/>
    <property type="molecule type" value="Genomic_DNA"/>
</dbReference>
<reference evidence="2 3" key="1">
    <citation type="submission" date="2019-02" db="EMBL/GenBank/DDBJ databases">
        <title>Deep-cultivation of Planctomycetes and their phenomic and genomic characterization uncovers novel biology.</title>
        <authorList>
            <person name="Wiegand S."/>
            <person name="Jogler M."/>
            <person name="Boedeker C."/>
            <person name="Pinto D."/>
            <person name="Vollmers J."/>
            <person name="Rivas-Marin E."/>
            <person name="Kohn T."/>
            <person name="Peeters S.H."/>
            <person name="Heuer A."/>
            <person name="Rast P."/>
            <person name="Oberbeckmann S."/>
            <person name="Bunk B."/>
            <person name="Jeske O."/>
            <person name="Meyerdierks A."/>
            <person name="Storesund J.E."/>
            <person name="Kallscheuer N."/>
            <person name="Luecker S."/>
            <person name="Lage O.M."/>
            <person name="Pohl T."/>
            <person name="Merkel B.J."/>
            <person name="Hornburger P."/>
            <person name="Mueller R.-W."/>
            <person name="Bruemmer F."/>
            <person name="Labrenz M."/>
            <person name="Spormann A.M."/>
            <person name="Op Den Camp H."/>
            <person name="Overmann J."/>
            <person name="Amann R."/>
            <person name="Jetten M.S.M."/>
            <person name="Mascher T."/>
            <person name="Medema M.H."/>
            <person name="Devos D.P."/>
            <person name="Kaster A.-K."/>
            <person name="Ovreas L."/>
            <person name="Rohde M."/>
            <person name="Galperin M.Y."/>
            <person name="Jogler C."/>
        </authorList>
    </citation>
    <scope>NUCLEOTIDE SEQUENCE [LARGE SCALE GENOMIC DNA]</scope>
    <source>
        <strain evidence="2 3">Enr8</strain>
    </source>
</reference>
<accession>A0A5C5V2K3</accession>
<sequence>MKKLLPQKWVSLILPLIAGLGMNGLVHAQAWTLKFELDGQEVVGTSLFNSPEKVLVLGVDGQIWEFAPSEAQNYAKVSDGFTPFSQSQVRGELLREFGGQFEVTGTGHYLVVHPPGQRDRWANRFEELYRSFQGYFTSRGFRVEPPQFPLVAVVFPTFNDYARHSARLGVRVTPGMVGYYSSRTNRVLMYDIVAGREDDEFSQENAATMVHEATHQTAFNAGIHSRTAIQPKWIVEGLATMFEAPGVWNSAVYRRASDRINRGRLDWFQDYAAKSRSAGSLKSLIESDRIFARRPDVAYSESWALCFYLVETDPRSFARYLSTVAARPPGSDYPAAQRIADFEAAFGSNWDMLEARFLRYIQGLK</sequence>
<proteinExistence type="predicted"/>
<dbReference type="OrthoDB" id="291356at2"/>